<dbReference type="STRING" id="109895.A0A507E364"/>
<dbReference type="Gene3D" id="1.25.40.10">
    <property type="entry name" value="Tetratricopeptide repeat domain"/>
    <property type="match status" value="2"/>
</dbReference>
<feature type="repeat" description="TPR" evidence="1">
    <location>
        <begin position="554"/>
        <end position="587"/>
    </location>
</feature>
<reference evidence="3 4" key="1">
    <citation type="journal article" date="2019" name="Sci. Rep.">
        <title>Comparative genomics of chytrid fungi reveal insights into the obligate biotrophic and pathogenic lifestyle of Synchytrium endobioticum.</title>
        <authorList>
            <person name="van de Vossenberg B.T.L.H."/>
            <person name="Warris S."/>
            <person name="Nguyen H.D.T."/>
            <person name="van Gent-Pelzer M.P.E."/>
            <person name="Joly D.L."/>
            <person name="van de Geest H.C."/>
            <person name="Bonants P.J.M."/>
            <person name="Smith D.S."/>
            <person name="Levesque C.A."/>
            <person name="van der Lee T.A.J."/>
        </authorList>
    </citation>
    <scope>NUCLEOTIDE SEQUENCE [LARGE SCALE GENOMIC DNA]</scope>
    <source>
        <strain evidence="3 4">CBS 809.83</strain>
    </source>
</reference>
<dbReference type="Pfam" id="PF13424">
    <property type="entry name" value="TPR_12"/>
    <property type="match status" value="1"/>
</dbReference>
<dbReference type="SUPFAM" id="SSF81901">
    <property type="entry name" value="HCP-like"/>
    <property type="match status" value="1"/>
</dbReference>
<dbReference type="Pfam" id="PF13174">
    <property type="entry name" value="TPR_6"/>
    <property type="match status" value="2"/>
</dbReference>
<dbReference type="Pfam" id="PF00515">
    <property type="entry name" value="TPR_1"/>
    <property type="match status" value="1"/>
</dbReference>
<dbReference type="GO" id="GO:0097730">
    <property type="term" value="C:non-motile cilium"/>
    <property type="evidence" value="ECO:0007669"/>
    <property type="project" value="TreeGrafter"/>
</dbReference>
<organism evidence="3 4">
    <name type="scientific">Powellomyces hirtus</name>
    <dbReference type="NCBI Taxonomy" id="109895"/>
    <lineage>
        <taxon>Eukaryota</taxon>
        <taxon>Fungi</taxon>
        <taxon>Fungi incertae sedis</taxon>
        <taxon>Chytridiomycota</taxon>
        <taxon>Chytridiomycota incertae sedis</taxon>
        <taxon>Chytridiomycetes</taxon>
        <taxon>Spizellomycetales</taxon>
        <taxon>Powellomycetaceae</taxon>
        <taxon>Powellomyces</taxon>
    </lineage>
</organism>
<proteinExistence type="predicted"/>
<dbReference type="Pfam" id="PF13181">
    <property type="entry name" value="TPR_8"/>
    <property type="match status" value="1"/>
</dbReference>
<dbReference type="PROSITE" id="PS50005">
    <property type="entry name" value="TPR"/>
    <property type="match status" value="6"/>
</dbReference>
<dbReference type="Proteomes" id="UP000318582">
    <property type="component" value="Unassembled WGS sequence"/>
</dbReference>
<feature type="repeat" description="TPR" evidence="1">
    <location>
        <begin position="234"/>
        <end position="267"/>
    </location>
</feature>
<dbReference type="GO" id="GO:0042073">
    <property type="term" value="P:intraciliary transport"/>
    <property type="evidence" value="ECO:0007669"/>
    <property type="project" value="TreeGrafter"/>
</dbReference>
<dbReference type="GO" id="GO:0097546">
    <property type="term" value="C:ciliary base"/>
    <property type="evidence" value="ECO:0007669"/>
    <property type="project" value="TreeGrafter"/>
</dbReference>
<dbReference type="GO" id="GO:0019894">
    <property type="term" value="F:kinesin binding"/>
    <property type="evidence" value="ECO:0007669"/>
    <property type="project" value="TreeGrafter"/>
</dbReference>
<dbReference type="InterPro" id="IPR019734">
    <property type="entry name" value="TPR_rpt"/>
</dbReference>
<dbReference type="GO" id="GO:1905515">
    <property type="term" value="P:non-motile cilium assembly"/>
    <property type="evidence" value="ECO:0007669"/>
    <property type="project" value="TreeGrafter"/>
</dbReference>
<feature type="compositionally biased region" description="Polar residues" evidence="2">
    <location>
        <begin position="20"/>
        <end position="35"/>
    </location>
</feature>
<sequence length="811" mass="91516">MSEDEPDFPAPSFKIMFTARQSRQQPHVGSASTATLAPDDDDLYSFDKKTSGNAYTGSTWTSAGRAGVTSFGPRTAKPGTGMRGDTETSRPMTSVRAAGYSSRGRPGMTAGQAFDPFHQGRDSSASGYHKLEETPEEQIRNLERKVNQLIEDSTMIAASGNLRSALAKAKEAGKKERQLSRQREQLELGDQINLDLTYCVLFNLANQYQSNQMYQEALNTYGVIVKNKLFNQSGRLRVNMGNIYFEQAKYSQAVKMYRMALDQISNTNKDIRLKIMRNIGNAFIRMGQFQDAITSFEAIMEGSPDYHAGFNLILCYFALGDRDRMKRSLQRLMSIRPVAVEQNEDFGIGPTDEPIEDHEVFDEDELRAIARQRQQAGERCIILAAKLVAPSIENTFSVGYDWIVETIKASPHAAIASEIEIAKAIQFLKAKDFTKAVETLKMFEKTDQKMVGTAATNLSFLYFLDGDHKQAEKYGEIAIQTDRYNAKAQTNRGNCYFVKGNFEKAKEHYQQAISVDAVCTEAIYNLGLVNKEMGLHLEALQSFEKLYAILRNSAEVIFQIADIYDKQGNLQQAMEWFNILISVVPTDPGVLARLGDMFVRDGDKSQAFQYYSESYRYYPSNMDVLAWLGAYYVECEVYEQAVQFFERAATIQPAQVRWQLMIASCYRRGGNYQQSFETYKRVHEKFPDNVECLRFLVRICTDLGMKEVHEYAEKLARTERAKERAEVEVSPVAKGDAGARDSPLLRNSRGSRAGSGDGEGLARTRKSVLIREPQPVEKIDPNPQVKRPQTSSKHRPEADDFQEDVNTLLPE</sequence>
<feature type="repeat" description="TPR" evidence="1">
    <location>
        <begin position="486"/>
        <end position="519"/>
    </location>
</feature>
<dbReference type="EMBL" id="QEAQ01000047">
    <property type="protein sequence ID" value="TPX57765.1"/>
    <property type="molecule type" value="Genomic_DNA"/>
</dbReference>
<keyword evidence="1" id="KW-0802">TPR repeat</keyword>
<feature type="repeat" description="TPR" evidence="1">
    <location>
        <begin position="273"/>
        <end position="306"/>
    </location>
</feature>
<dbReference type="FunFam" id="1.25.40.10:FF:000283">
    <property type="entry name" value="Intraflagellar transport 88"/>
    <property type="match status" value="1"/>
</dbReference>
<protein>
    <submittedName>
        <fullName evidence="3">Uncharacterized protein</fullName>
    </submittedName>
</protein>
<dbReference type="SUPFAM" id="SSF48452">
    <property type="entry name" value="TPR-like"/>
    <property type="match status" value="1"/>
</dbReference>
<evidence type="ECO:0000256" key="1">
    <source>
        <dbReference type="PROSITE-ProRule" id="PRU00339"/>
    </source>
</evidence>
<evidence type="ECO:0000256" key="2">
    <source>
        <dbReference type="SAM" id="MobiDB-lite"/>
    </source>
</evidence>
<dbReference type="GO" id="GO:0005814">
    <property type="term" value="C:centriole"/>
    <property type="evidence" value="ECO:0007669"/>
    <property type="project" value="TreeGrafter"/>
</dbReference>
<feature type="compositionally biased region" description="Polar residues" evidence="2">
    <location>
        <begin position="51"/>
        <end position="62"/>
    </location>
</feature>
<name>A0A507E364_9FUNG</name>
<keyword evidence="4" id="KW-1185">Reference proteome</keyword>
<evidence type="ECO:0000313" key="4">
    <source>
        <dbReference type="Proteomes" id="UP000318582"/>
    </source>
</evidence>
<dbReference type="SMART" id="SM00028">
    <property type="entry name" value="TPR"/>
    <property type="match status" value="10"/>
</dbReference>
<dbReference type="AlphaFoldDB" id="A0A507E364"/>
<gene>
    <name evidence="3" type="ORF">PhCBS80983_g03580</name>
</gene>
<accession>A0A507E364</accession>
<feature type="repeat" description="TPR" evidence="1">
    <location>
        <begin position="588"/>
        <end position="621"/>
    </location>
</feature>
<dbReference type="InterPro" id="IPR011990">
    <property type="entry name" value="TPR-like_helical_dom_sf"/>
</dbReference>
<feature type="region of interest" description="Disordered" evidence="2">
    <location>
        <begin position="20"/>
        <end position="137"/>
    </location>
</feature>
<evidence type="ECO:0000313" key="3">
    <source>
        <dbReference type="EMBL" id="TPX57765.1"/>
    </source>
</evidence>
<dbReference type="GO" id="GO:0036064">
    <property type="term" value="C:ciliary basal body"/>
    <property type="evidence" value="ECO:0007669"/>
    <property type="project" value="TreeGrafter"/>
</dbReference>
<comment type="caution">
    <text evidence="3">The sequence shown here is derived from an EMBL/GenBank/DDBJ whole genome shotgun (WGS) entry which is preliminary data.</text>
</comment>
<dbReference type="PANTHER" id="PTHR44117:SF1">
    <property type="entry name" value="INTRAFLAGELLAR TRANSPORT PROTEIN 88 HOMOLOG"/>
    <property type="match status" value="1"/>
</dbReference>
<feature type="repeat" description="TPR" evidence="1">
    <location>
        <begin position="622"/>
        <end position="655"/>
    </location>
</feature>
<dbReference type="PANTHER" id="PTHR44117">
    <property type="entry name" value="INTRAFLAGELLAR TRANSPORT PROTEIN 88 HOMOLOG"/>
    <property type="match status" value="1"/>
</dbReference>
<feature type="region of interest" description="Disordered" evidence="2">
    <location>
        <begin position="720"/>
        <end position="811"/>
    </location>
</feature>